<dbReference type="InterPro" id="IPR001538">
    <property type="entry name" value="Man6P_isomerase-2_C"/>
</dbReference>
<dbReference type="InterPro" id="IPR005835">
    <property type="entry name" value="NTP_transferase_dom"/>
</dbReference>
<evidence type="ECO:0000256" key="12">
    <source>
        <dbReference type="RuleBase" id="RU004190"/>
    </source>
</evidence>
<dbReference type="NCBIfam" id="TIGR01479">
    <property type="entry name" value="GMP_PMI"/>
    <property type="match status" value="1"/>
</dbReference>
<dbReference type="EC" id="2.7.7.13" evidence="3"/>
<dbReference type="STRING" id="1604334.SAMN05421546_0156"/>
<keyword evidence="8" id="KW-0270">Exopolysaccharide synthesis</keyword>
<dbReference type="PANTHER" id="PTHR46390:SF1">
    <property type="entry name" value="MANNOSE-1-PHOSPHATE GUANYLYLTRANSFERASE"/>
    <property type="match status" value="1"/>
</dbReference>
<dbReference type="EMBL" id="FTLW01000001">
    <property type="protein sequence ID" value="SIP88393.1"/>
    <property type="molecule type" value="Genomic_DNA"/>
</dbReference>
<evidence type="ECO:0000313" key="17">
    <source>
        <dbReference type="Proteomes" id="UP000241788"/>
    </source>
</evidence>
<evidence type="ECO:0000256" key="8">
    <source>
        <dbReference type="ARBA" id="ARBA00023169"/>
    </source>
</evidence>
<dbReference type="Pfam" id="PF01050">
    <property type="entry name" value="MannoseP_isomer"/>
    <property type="match status" value="1"/>
</dbReference>
<evidence type="ECO:0000259" key="13">
    <source>
        <dbReference type="Pfam" id="PF00483"/>
    </source>
</evidence>
<proteinExistence type="inferred from homology"/>
<keyword evidence="5 16" id="KW-0548">Nucleotidyltransferase</keyword>
<dbReference type="UniPathway" id="UPA00126">
    <property type="reaction ID" value="UER00930"/>
</dbReference>
<dbReference type="InterPro" id="IPR006375">
    <property type="entry name" value="Man1P_GuaTrfase/Man6P_Isoase"/>
</dbReference>
<reference evidence="17" key="1">
    <citation type="submission" date="2017-01" db="EMBL/GenBank/DDBJ databases">
        <authorList>
            <person name="Varghese N."/>
            <person name="Submissions S."/>
        </authorList>
    </citation>
    <scope>NUCLEOTIDE SEQUENCE [LARGE SCALE GENOMIC DNA]</scope>
    <source>
        <strain evidence="17">UM1</strain>
    </source>
</reference>
<feature type="domain" description="Nucleotidyl transferase" evidence="13">
    <location>
        <begin position="4"/>
        <end position="283"/>
    </location>
</feature>
<evidence type="ECO:0000256" key="3">
    <source>
        <dbReference type="ARBA" id="ARBA00012387"/>
    </source>
</evidence>
<dbReference type="Gene3D" id="2.60.120.10">
    <property type="entry name" value="Jelly Rolls"/>
    <property type="match status" value="1"/>
</dbReference>
<comment type="similarity">
    <text evidence="2 12">Belongs to the mannose-6-phosphate isomerase type 2 family.</text>
</comment>
<dbReference type="Gene3D" id="3.90.550.10">
    <property type="entry name" value="Spore Coat Polysaccharide Biosynthesis Protein SpsA, Chain A"/>
    <property type="match status" value="1"/>
</dbReference>
<dbReference type="Pfam" id="PF00483">
    <property type="entry name" value="NTP_transferase"/>
    <property type="match status" value="1"/>
</dbReference>
<keyword evidence="17" id="KW-1185">Reference proteome</keyword>
<dbReference type="Proteomes" id="UP000241788">
    <property type="component" value="Unassembled WGS sequence"/>
</dbReference>
<dbReference type="FunFam" id="3.90.550.10:FF:000046">
    <property type="entry name" value="Mannose-1-phosphate guanylyltransferase (GDP)"/>
    <property type="match status" value="1"/>
</dbReference>
<dbReference type="InterPro" id="IPR051161">
    <property type="entry name" value="Mannose-6P_isomerase_type2"/>
</dbReference>
<gene>
    <name evidence="16" type="ORF">SAMN05421546_0156</name>
</gene>
<keyword evidence="16" id="KW-0413">Isomerase</keyword>
<evidence type="ECO:0000256" key="5">
    <source>
        <dbReference type="ARBA" id="ARBA00022695"/>
    </source>
</evidence>
<comment type="function">
    <text evidence="10">Involved in xanthan production.</text>
</comment>
<dbReference type="GO" id="GO:0016853">
    <property type="term" value="F:isomerase activity"/>
    <property type="evidence" value="ECO:0007669"/>
    <property type="project" value="UniProtKB-KW"/>
</dbReference>
<dbReference type="SUPFAM" id="SSF53448">
    <property type="entry name" value="Nucleotide-diphospho-sugar transferases"/>
    <property type="match status" value="1"/>
</dbReference>
<evidence type="ECO:0000256" key="10">
    <source>
        <dbReference type="ARBA" id="ARBA00056744"/>
    </source>
</evidence>
<dbReference type="CDD" id="cd02213">
    <property type="entry name" value="cupin_PMI_typeII_C"/>
    <property type="match status" value="1"/>
</dbReference>
<evidence type="ECO:0000259" key="14">
    <source>
        <dbReference type="Pfam" id="PF01050"/>
    </source>
</evidence>
<evidence type="ECO:0000256" key="7">
    <source>
        <dbReference type="ARBA" id="ARBA00023134"/>
    </source>
</evidence>
<keyword evidence="7" id="KW-0342">GTP-binding</keyword>
<evidence type="ECO:0000256" key="2">
    <source>
        <dbReference type="ARBA" id="ARBA00006115"/>
    </source>
</evidence>
<dbReference type="Pfam" id="PF22640">
    <property type="entry name" value="ManC_GMP_beta-helix"/>
    <property type="match status" value="1"/>
</dbReference>
<keyword evidence="6" id="KW-0547">Nucleotide-binding</keyword>
<dbReference type="PANTHER" id="PTHR46390">
    <property type="entry name" value="MANNOSE-1-PHOSPHATE GUANYLYLTRANSFERASE"/>
    <property type="match status" value="1"/>
</dbReference>
<comment type="catalytic activity">
    <reaction evidence="9">
        <text>alpha-D-mannose 1-phosphate + GTP + H(+) = GDP-alpha-D-mannose + diphosphate</text>
        <dbReference type="Rhea" id="RHEA:15229"/>
        <dbReference type="ChEBI" id="CHEBI:15378"/>
        <dbReference type="ChEBI" id="CHEBI:33019"/>
        <dbReference type="ChEBI" id="CHEBI:37565"/>
        <dbReference type="ChEBI" id="CHEBI:57527"/>
        <dbReference type="ChEBI" id="CHEBI:58409"/>
        <dbReference type="EC" id="2.7.7.13"/>
    </reaction>
</comment>
<feature type="domain" description="MannoseP isomerase/GMP-like beta-helix" evidence="15">
    <location>
        <begin position="294"/>
        <end position="347"/>
    </location>
</feature>
<evidence type="ECO:0000259" key="15">
    <source>
        <dbReference type="Pfam" id="PF22640"/>
    </source>
</evidence>
<dbReference type="SUPFAM" id="SSF51182">
    <property type="entry name" value="RmlC-like cupins"/>
    <property type="match status" value="1"/>
</dbReference>
<evidence type="ECO:0000256" key="6">
    <source>
        <dbReference type="ARBA" id="ARBA00022741"/>
    </source>
</evidence>
<comment type="pathway">
    <text evidence="1">Nucleotide-sugar biosynthesis; GDP-alpha-D-mannose biosynthesis; GDP-alpha-D-mannose from alpha-D-mannose 1-phosphate (GTP route): step 1/1.</text>
</comment>
<dbReference type="InterPro" id="IPR014710">
    <property type="entry name" value="RmlC-like_jellyroll"/>
</dbReference>
<dbReference type="FunFam" id="2.60.120.10:FF:000032">
    <property type="entry name" value="Mannose-1-phosphate guanylyltransferase/mannose-6-phosphate isomerase"/>
    <property type="match status" value="1"/>
</dbReference>
<dbReference type="CDD" id="cd02509">
    <property type="entry name" value="GDP-M1P_Guanylyltransferase"/>
    <property type="match status" value="1"/>
</dbReference>
<evidence type="ECO:0000256" key="11">
    <source>
        <dbReference type="ARBA" id="ARBA00074812"/>
    </source>
</evidence>
<evidence type="ECO:0000313" key="16">
    <source>
        <dbReference type="EMBL" id="SIP88393.1"/>
    </source>
</evidence>
<dbReference type="InterPro" id="IPR049577">
    <property type="entry name" value="GMPP_N"/>
</dbReference>
<dbReference type="InterPro" id="IPR054566">
    <property type="entry name" value="ManC/GMP-like_b-helix"/>
</dbReference>
<dbReference type="GO" id="GO:0005525">
    <property type="term" value="F:GTP binding"/>
    <property type="evidence" value="ECO:0007669"/>
    <property type="project" value="UniProtKB-KW"/>
</dbReference>
<dbReference type="GO" id="GO:0000271">
    <property type="term" value="P:polysaccharide biosynthetic process"/>
    <property type="evidence" value="ECO:0007669"/>
    <property type="project" value="UniProtKB-KW"/>
</dbReference>
<dbReference type="InterPro" id="IPR029044">
    <property type="entry name" value="Nucleotide-diphossugar_trans"/>
</dbReference>
<evidence type="ECO:0000256" key="1">
    <source>
        <dbReference type="ARBA" id="ARBA00004823"/>
    </source>
</evidence>
<dbReference type="OrthoDB" id="9806359at2"/>
<accession>A0A1N6N8I2</accession>
<name>A0A1N6N8I2_9GAMM</name>
<dbReference type="GO" id="GO:0009298">
    <property type="term" value="P:GDP-mannose biosynthetic process"/>
    <property type="evidence" value="ECO:0007669"/>
    <property type="project" value="UniProtKB-UniPathway"/>
</dbReference>
<evidence type="ECO:0000256" key="4">
    <source>
        <dbReference type="ARBA" id="ARBA00022679"/>
    </source>
</evidence>
<dbReference type="RefSeq" id="WP_076584573.1">
    <property type="nucleotide sequence ID" value="NZ_FTLW01000001.1"/>
</dbReference>
<keyword evidence="4 16" id="KW-0808">Transferase</keyword>
<evidence type="ECO:0000256" key="9">
    <source>
        <dbReference type="ARBA" id="ARBA00047343"/>
    </source>
</evidence>
<dbReference type="AlphaFoldDB" id="A0A1N6N8I2"/>
<dbReference type="InterPro" id="IPR011051">
    <property type="entry name" value="RmlC_Cupin_sf"/>
</dbReference>
<organism evidence="16 17">
    <name type="scientific">Solilutibacter tolerans</name>
    <dbReference type="NCBI Taxonomy" id="1604334"/>
    <lineage>
        <taxon>Bacteria</taxon>
        <taxon>Pseudomonadati</taxon>
        <taxon>Pseudomonadota</taxon>
        <taxon>Gammaproteobacteria</taxon>
        <taxon>Lysobacterales</taxon>
        <taxon>Lysobacteraceae</taxon>
        <taxon>Solilutibacter</taxon>
    </lineage>
</organism>
<feature type="domain" description="Mannose-6-phosphate isomerase type II C-terminal" evidence="14">
    <location>
        <begin position="351"/>
        <end position="465"/>
    </location>
</feature>
<protein>
    <recommendedName>
        <fullName evidence="11">Xanthan biosynthesis protein XanB</fullName>
        <ecNumber evidence="3">2.7.7.13</ecNumber>
    </recommendedName>
</protein>
<dbReference type="GO" id="GO:0004475">
    <property type="term" value="F:mannose-1-phosphate guanylyltransferase (GTP) activity"/>
    <property type="evidence" value="ECO:0007669"/>
    <property type="project" value="UniProtKB-EC"/>
</dbReference>
<sequence>MLHPVILSGGSGTRLWPRSRSNTPKQFLPLVGDETLLQATALRVKAMQDVAPVITVCAEDHRFMVGEQLQAIGMPSGGILLEPAARNTAPAIALAALHVQQQDAQGVMLVLPADHLIRDEPAFRDAVMAGLAQAHAGALVTFGIKPDAPVTGYGYIRIGQPLDARVHAIGAFVEKPDVERARTYLDSGEYLWNSGMFLFRADAYLEALKKHAPAILVAARAAYDAATGDLDFIRVDADAFATSPSDSIDYAVMERATNAAVVPVDCGWSDVGSWSSLWEVADRDVDGNVQLGDTLAIDTGDSYLQAADDRLVAALGVRDLIVVDTADAVLVAHRDRVQDVKMLVDRLKAEGRTEHLHHRKVYRPWGSYDSLAVGPGFQVKRIVVKPGAALSLQRHQRRAEHWIVVSGTAEVTCNDKVFDLGANQSTYIPLGSKHRLRNTTDQPVELIEVQSGDYLGEDDIERFDDVYGRT</sequence>